<sequence length="454" mass="52017">MAQCQEHTGDYFNYACYHRLRDYYDIKHKTESCINFRKQYTVPSIDKNINVSSYTTLIDDLVNRLSSNALSFDIDNSITCKYINYWLNEEILNKYSMLYGLEFDIFQECADKYAIFKYGLNVYEANSCRKYINSLYDGKYNKMKSLYDLYKWYKQIEQPNRVNDNLELCKTLNVITYNYREMSSQFKEDEKLCKKLNEFKNLTMNNKTLFKDRCNIDISQSMPTPTILLPKVEPPVKEKENLALQDTLRTPQGNELQHSADETRQNLGSRLTEGPGSHPEQSHVDISQTKESAEAVSESEQLPPLGSRRERAQTLSPQETVLQYTVFPEVGNGLKMERGLSRDPKSDTFEERNDTVHEKMIPHATGGFSGAIKDAFSTISENVDPVPLMGVSGGMGALFLLFRYTPVGAFFRGGRGRVRRIPSAFHGQFPGGFPGYEEYDGGYIGYSQMSSLAE</sequence>
<protein>
    <submittedName>
        <fullName evidence="2">VIR protein</fullName>
    </submittedName>
</protein>
<dbReference type="VEuPathDB" id="PlasmoDB:PVW1_140088300"/>
<dbReference type="Pfam" id="PF05795">
    <property type="entry name" value="Plasmodium_Vir"/>
    <property type="match status" value="1"/>
</dbReference>
<dbReference type="VEuPathDB" id="PlasmoDB:PVX_039190"/>
<reference evidence="2 3" key="1">
    <citation type="submission" date="2016-07" db="EMBL/GenBank/DDBJ databases">
        <authorList>
            <consortium name="Pathogen Informatics"/>
        </authorList>
    </citation>
    <scope>NUCLEOTIDE SEQUENCE [LARGE SCALE GENOMIC DNA]</scope>
</reference>
<evidence type="ECO:0000256" key="1">
    <source>
        <dbReference type="SAM" id="MobiDB-lite"/>
    </source>
</evidence>
<dbReference type="EMBL" id="FLYH01000299">
    <property type="protein sequence ID" value="SCA83699.1"/>
    <property type="molecule type" value="Genomic_DNA"/>
</dbReference>
<accession>A0A1G4E9I7</accession>
<dbReference type="VEuPathDB" id="PlasmoDB:PVP01_0737700"/>
<gene>
    <name evidence="2" type="ORF">PVT01_000088500</name>
</gene>
<feature type="region of interest" description="Disordered" evidence="1">
    <location>
        <begin position="267"/>
        <end position="315"/>
    </location>
</feature>
<evidence type="ECO:0000313" key="2">
    <source>
        <dbReference type="EMBL" id="SCA83699.1"/>
    </source>
</evidence>
<organism evidence="2 3">
    <name type="scientific">Plasmodium vivax</name>
    <name type="common">malaria parasite P. vivax</name>
    <dbReference type="NCBI Taxonomy" id="5855"/>
    <lineage>
        <taxon>Eukaryota</taxon>
        <taxon>Sar</taxon>
        <taxon>Alveolata</taxon>
        <taxon>Apicomplexa</taxon>
        <taxon>Aconoidasida</taxon>
        <taxon>Haemosporida</taxon>
        <taxon>Plasmodiidae</taxon>
        <taxon>Plasmodium</taxon>
        <taxon>Plasmodium (Plasmodium)</taxon>
    </lineage>
</organism>
<dbReference type="Proteomes" id="UP000196402">
    <property type="component" value="Unassembled WGS sequence"/>
</dbReference>
<name>A0A1G4E9I7_PLAVI</name>
<evidence type="ECO:0000313" key="3">
    <source>
        <dbReference type="Proteomes" id="UP000196402"/>
    </source>
</evidence>
<proteinExistence type="predicted"/>
<dbReference type="InterPro" id="IPR008780">
    <property type="entry name" value="Plasmodium_Vir"/>
</dbReference>
<dbReference type="AlphaFoldDB" id="A0A1G4E9I7"/>
<dbReference type="VEuPathDB" id="PlasmoDB:PVPAM_010007300"/>